<dbReference type="AlphaFoldDB" id="A0AAJ1U3D7"/>
<dbReference type="Proteomes" id="UP001227162">
    <property type="component" value="Unassembled WGS sequence"/>
</dbReference>
<dbReference type="EMBL" id="JANFFA010000001">
    <property type="protein sequence ID" value="MDQ2092986.1"/>
    <property type="molecule type" value="Genomic_DNA"/>
</dbReference>
<proteinExistence type="predicted"/>
<dbReference type="Gene3D" id="1.50.10.140">
    <property type="match status" value="1"/>
</dbReference>
<evidence type="ECO:0000313" key="3">
    <source>
        <dbReference type="Proteomes" id="UP001227162"/>
    </source>
</evidence>
<accession>A0AAJ1U3D7</accession>
<name>A0AAJ1U3D7_9RHOB</name>
<evidence type="ECO:0000313" key="2">
    <source>
        <dbReference type="EMBL" id="MDQ2092986.1"/>
    </source>
</evidence>
<comment type="caution">
    <text evidence="2">The sequence shown here is derived from an EMBL/GenBank/DDBJ whole genome shotgun (WGS) entry which is preliminary data.</text>
</comment>
<reference evidence="2" key="2">
    <citation type="submission" date="2023-04" db="EMBL/GenBank/DDBJ databases">
        <title>'Rhodoalgimonas zhirmunskyi' gen. nov., isolated from a red alga.</title>
        <authorList>
            <person name="Nedashkovskaya O.I."/>
            <person name="Otstavnykh N.Y."/>
            <person name="Bystritskaya E.P."/>
            <person name="Balabanova L.A."/>
            <person name="Isaeva M.P."/>
        </authorList>
    </citation>
    <scope>NUCLEOTIDE SEQUENCE</scope>
    <source>
        <strain evidence="2">10Alg 79</strain>
    </source>
</reference>
<dbReference type="Pfam" id="PF11329">
    <property type="entry name" value="DUF3131"/>
    <property type="match status" value="1"/>
</dbReference>
<gene>
    <name evidence="2" type="ORF">NOI20_02570</name>
</gene>
<evidence type="ECO:0000259" key="1">
    <source>
        <dbReference type="Pfam" id="PF11329"/>
    </source>
</evidence>
<keyword evidence="3" id="KW-1185">Reference proteome</keyword>
<feature type="domain" description="DUF3131" evidence="1">
    <location>
        <begin position="468"/>
        <end position="826"/>
    </location>
</feature>
<sequence length="830" mass="91351">MKRRSFLTSTTAAALLTAFGNSRGRAAGGIVSVAVVITDITADTEQALLVQVVSGLLEKGVLVTCAVELPQDQSFDPALGAVIADLVSIGGGIEFALHVPDLASISPYFQSRAVYEAKLRFRKITEGVGTPLDVQTIVCEEVDAPVEPIGVRAAGVKNVLMRPGADRHVTSQAWSENVVRYFGGNRITTEDGFILRSDAAGPEDRMICYVSAGHLVAMPEGRLAVWTQEVAQTLTRMEMSGQIALMTVPDMQLRDNFKQERLVTLLIETPENASESDLAIVKAFRTRLSDAGIPSATKNPGEDFWVTPTKSGGELVATRVLCQNDRSVQIAASSSLEPGYGLRFVSDKADTSGIDGCAQLRLQVSKNELLTHRTEGAMLRTGSSDSVIVLSVAEISTPASRRHVLSSLLSMREDAITRIVGIGDFARRLHTHGPVETRHRLTRALSANHARSRAQHIDEAERARLLDDAKLAWRYFQSHTNGVTGLCPATVDGRPGGEIHEAVTMWDVGSNINAIAAAAEIGLIDREQAKSRLKAILPNISGRRTQGRLLPQGWIRTDRFHWGDWNFDGCDAGRLLAAFDYFRRRIGMEKELEKRVAAWEFEKVIVDRKLHSVADGELVSTYRTHCAHYLAIAFRRWGYDIASPYEIFRDRNPGDGEMALLETVASIGPLGAEPLLLEALELGMSPESEYLADVLQYAQEEEHEETGRLICASETPIDRAPWFIYQGLQLGAGPRSWRLDTVGHQPQYMTRDAAEEYMAFSTKAAFLWAMLRPGQYSDRLLSHARKMARESIGFASSINLKSQRPTSRYSDLNTNAIILQSIAYRLSKPH</sequence>
<reference evidence="2" key="1">
    <citation type="submission" date="2022-07" db="EMBL/GenBank/DDBJ databases">
        <authorList>
            <person name="Otstavnykh N."/>
            <person name="Isaeva M."/>
            <person name="Bystritskaya E."/>
        </authorList>
    </citation>
    <scope>NUCLEOTIDE SEQUENCE</scope>
    <source>
        <strain evidence="2">10Alg 79</strain>
    </source>
</reference>
<protein>
    <submittedName>
        <fullName evidence="2">DUF3131 domain-containing protein</fullName>
    </submittedName>
</protein>
<organism evidence="2 3">
    <name type="scientific">Rhodalgimonas zhirmunskyi</name>
    <dbReference type="NCBI Taxonomy" id="2964767"/>
    <lineage>
        <taxon>Bacteria</taxon>
        <taxon>Pseudomonadati</taxon>
        <taxon>Pseudomonadota</taxon>
        <taxon>Alphaproteobacteria</taxon>
        <taxon>Rhodobacterales</taxon>
        <taxon>Roseobacteraceae</taxon>
        <taxon>Rhodalgimonas</taxon>
    </lineage>
</organism>
<dbReference type="InterPro" id="IPR021478">
    <property type="entry name" value="DUF3131"/>
</dbReference>
<dbReference type="RefSeq" id="WP_317624592.1">
    <property type="nucleotide sequence ID" value="NZ_JANFFA010000001.1"/>
</dbReference>